<dbReference type="GO" id="GO:0000387">
    <property type="term" value="P:spliceosomal snRNP assembly"/>
    <property type="evidence" value="ECO:0007669"/>
    <property type="project" value="InterPro"/>
</dbReference>
<dbReference type="Proteomes" id="UP000243052">
    <property type="component" value="Chromosome ii"/>
</dbReference>
<name>A0A120K0W2_9SACH</name>
<dbReference type="PRINTS" id="PR02039">
    <property type="entry name" value="SPLICEFRBRR1"/>
</dbReference>
<accession>A0A120K0W2</accession>
<reference evidence="2 3" key="1">
    <citation type="submission" date="2016-01" db="EMBL/GenBank/DDBJ databases">
        <title>Genome sequence of the yeast Holleya sinecauda.</title>
        <authorList>
            <person name="Dietrich F.S."/>
        </authorList>
    </citation>
    <scope>NUCLEOTIDE SEQUENCE [LARGE SCALE GENOMIC DNA]</scope>
    <source>
        <strain evidence="2 3">ATCC 58844</strain>
    </source>
</reference>
<dbReference type="Pfam" id="PF04938">
    <property type="entry name" value="SIP1"/>
    <property type="match status" value="1"/>
</dbReference>
<dbReference type="GO" id="GO:0030532">
    <property type="term" value="C:small nuclear ribonucleoprotein complex"/>
    <property type="evidence" value="ECO:0007669"/>
    <property type="project" value="InterPro"/>
</dbReference>
<gene>
    <name evidence="2" type="ORF">AW171_hschr2270</name>
</gene>
<dbReference type="InterPro" id="IPR023251">
    <property type="entry name" value="Brr1"/>
</dbReference>
<evidence type="ECO:0000256" key="1">
    <source>
        <dbReference type="SAM" id="MobiDB-lite"/>
    </source>
</evidence>
<dbReference type="AlphaFoldDB" id="A0A120K0W2"/>
<evidence type="ECO:0000313" key="3">
    <source>
        <dbReference type="Proteomes" id="UP000243052"/>
    </source>
</evidence>
<sequence>MGHTSGAVDPIFGQSKVFDCSDEAVNPLAVQYLQNVRNEALCIHAVGARNLRTKGPKTNISYSDDEIEDNNKPKSVGFGEGDPISLPFDMDETMKWFDRLQESSQEPQEPFEGYTEETLDLLLYSLKQYISETAQDSDPGVCKLAKILEEVEPVQNNTSFELDAAWAGKLIARLKRRTFTSLENLKLKINSQLPVPTRSQAWKIHISLNEPTNEFFQRMSHDQLLQLLTYMVERFEDQIFSEVATEHAQWLLYLLLHLPRRLAANHVSQVRSLAKVARKLIQNNSSDLQPLVMPLELTEDSPPSPGTTICHLTLTVAAIVYGQRDLLFND</sequence>
<dbReference type="EMBL" id="CP014242">
    <property type="protein sequence ID" value="AMD18754.1"/>
    <property type="molecule type" value="Genomic_DNA"/>
</dbReference>
<proteinExistence type="predicted"/>
<keyword evidence="3" id="KW-1185">Reference proteome</keyword>
<dbReference type="Gene3D" id="1.20.58.1070">
    <property type="match status" value="1"/>
</dbReference>
<dbReference type="InterPro" id="IPR035426">
    <property type="entry name" value="Gemin2/Brr1"/>
</dbReference>
<organism evidence="2 3">
    <name type="scientific">Eremothecium sinecaudum</name>
    <dbReference type="NCBI Taxonomy" id="45286"/>
    <lineage>
        <taxon>Eukaryota</taxon>
        <taxon>Fungi</taxon>
        <taxon>Dikarya</taxon>
        <taxon>Ascomycota</taxon>
        <taxon>Saccharomycotina</taxon>
        <taxon>Saccharomycetes</taxon>
        <taxon>Saccharomycetales</taxon>
        <taxon>Saccharomycetaceae</taxon>
        <taxon>Eremothecium</taxon>
    </lineage>
</organism>
<evidence type="ECO:0000313" key="2">
    <source>
        <dbReference type="EMBL" id="AMD18754.1"/>
    </source>
</evidence>
<dbReference type="STRING" id="45286.A0A120K0W2"/>
<protein>
    <submittedName>
        <fullName evidence="2">HBL148Wp</fullName>
    </submittedName>
</protein>
<dbReference type="GeneID" id="28721916"/>
<feature type="region of interest" description="Disordered" evidence="1">
    <location>
        <begin position="57"/>
        <end position="81"/>
    </location>
</feature>
<dbReference type="OrthoDB" id="428895at2759"/>
<dbReference type="RefSeq" id="XP_017985750.1">
    <property type="nucleotide sequence ID" value="XM_018130154.1"/>
</dbReference>